<name>A7GXC5_CAMC5</name>
<dbReference type="InterPro" id="IPR046980">
    <property type="entry name" value="KefG/KefF"/>
</dbReference>
<dbReference type="EMBL" id="CP000767">
    <property type="protein sequence ID" value="EAU00707.1"/>
    <property type="molecule type" value="Genomic_DNA"/>
</dbReference>
<dbReference type="Proteomes" id="UP000006380">
    <property type="component" value="Chromosome"/>
</dbReference>
<dbReference type="AlphaFoldDB" id="A7GXC5"/>
<dbReference type="STRING" id="360105.CCV52592_0505"/>
<dbReference type="Gene3D" id="3.40.50.360">
    <property type="match status" value="1"/>
</dbReference>
<dbReference type="GO" id="GO:0003955">
    <property type="term" value="F:NAD(P)H dehydrogenase (quinone) activity"/>
    <property type="evidence" value="ECO:0007669"/>
    <property type="project" value="TreeGrafter"/>
</dbReference>
<proteinExistence type="predicted"/>
<protein>
    <submittedName>
        <fullName evidence="3">Flavodoxin-like fold domain protein, putative NAD(P)H (Quinone) dehydrogenase/reductase</fullName>
    </submittedName>
</protein>
<dbReference type="OrthoDB" id="9798454at2"/>
<dbReference type="PANTHER" id="PTHR47307:SF1">
    <property type="entry name" value="GLUTATHIONE-REGULATED POTASSIUM-EFFLUX SYSTEM ANCILLARY PROTEIN KEFG"/>
    <property type="match status" value="1"/>
</dbReference>
<gene>
    <name evidence="3" type="ORF">CCV52592_0505</name>
</gene>
<dbReference type="GO" id="GO:0009055">
    <property type="term" value="F:electron transfer activity"/>
    <property type="evidence" value="ECO:0007669"/>
    <property type="project" value="TreeGrafter"/>
</dbReference>
<dbReference type="RefSeq" id="WP_011992035.1">
    <property type="nucleotide sequence ID" value="NC_009715.2"/>
</dbReference>
<evidence type="ECO:0000313" key="4">
    <source>
        <dbReference type="Proteomes" id="UP000006380"/>
    </source>
</evidence>
<dbReference type="KEGG" id="ccv:CCV52592_0505"/>
<evidence type="ECO:0000313" key="3">
    <source>
        <dbReference type="EMBL" id="EAU00707.1"/>
    </source>
</evidence>
<dbReference type="HOGENOM" id="CLU_058643_0_2_7"/>
<keyword evidence="1" id="KW-0560">Oxidoreductase</keyword>
<dbReference type="PANTHER" id="PTHR47307">
    <property type="entry name" value="GLUTATHIONE-REGULATED POTASSIUM-EFFLUX SYSTEM ANCILLARY PROTEIN KEFG"/>
    <property type="match status" value="1"/>
</dbReference>
<dbReference type="InterPro" id="IPR003680">
    <property type="entry name" value="Flavodoxin_fold"/>
</dbReference>
<sequence length="185" mass="20815">MKNVLVVSGHPDVKNSFANKIILEEFTKISPDAKIDELGKLYPDFKIDVKAEQERLIKADIIVLQFPFFWYSVPSLMQKWFEDVLVHGFSHGSTGDKLKGKILIASFTSGAPEDMYQKGALQNHTVDEFLAPLEQLASLTGMKWGGYVYSGGLSYASRNDESKLAQMRAKAKEHAKRLSEFIKNL</sequence>
<dbReference type="Pfam" id="PF02525">
    <property type="entry name" value="Flavodoxin_2"/>
    <property type="match status" value="1"/>
</dbReference>
<keyword evidence="4" id="KW-1185">Reference proteome</keyword>
<evidence type="ECO:0000256" key="1">
    <source>
        <dbReference type="ARBA" id="ARBA00023002"/>
    </source>
</evidence>
<dbReference type="InterPro" id="IPR029039">
    <property type="entry name" value="Flavoprotein-like_sf"/>
</dbReference>
<evidence type="ECO:0000259" key="2">
    <source>
        <dbReference type="Pfam" id="PF02525"/>
    </source>
</evidence>
<organism evidence="3 4">
    <name type="scientific">Campylobacter curvus (strain 525.92)</name>
    <dbReference type="NCBI Taxonomy" id="360105"/>
    <lineage>
        <taxon>Bacteria</taxon>
        <taxon>Pseudomonadati</taxon>
        <taxon>Campylobacterota</taxon>
        <taxon>Epsilonproteobacteria</taxon>
        <taxon>Campylobacterales</taxon>
        <taxon>Campylobacteraceae</taxon>
        <taxon>Campylobacter</taxon>
    </lineage>
</organism>
<reference evidence="3" key="1">
    <citation type="submission" date="2016-07" db="EMBL/GenBank/DDBJ databases">
        <title>Comparative genomics of the Campylobacter concisus group.</title>
        <authorList>
            <person name="Miller W.G."/>
            <person name="Yee E."/>
            <person name="Chapman M.H."/>
            <person name="Huynh S."/>
            <person name="Bono J.L."/>
            <person name="On S.L.W."/>
            <person name="StLeger J."/>
            <person name="Foster G."/>
            <person name="Parker C.T."/>
        </authorList>
    </citation>
    <scope>NUCLEOTIDE SEQUENCE</scope>
    <source>
        <strain evidence="3">525.92</strain>
    </source>
</reference>
<accession>A7GXC5</accession>
<dbReference type="SUPFAM" id="SSF52218">
    <property type="entry name" value="Flavoproteins"/>
    <property type="match status" value="1"/>
</dbReference>
<dbReference type="GO" id="GO:0010181">
    <property type="term" value="F:FMN binding"/>
    <property type="evidence" value="ECO:0007669"/>
    <property type="project" value="TreeGrafter"/>
</dbReference>
<feature type="domain" description="Flavodoxin-like fold" evidence="2">
    <location>
        <begin position="2"/>
        <end position="174"/>
    </location>
</feature>